<accession>A0A0N0IYA2</accession>
<dbReference type="EMBL" id="LJOD01000001">
    <property type="protein sequence ID" value="KPE52971.1"/>
    <property type="molecule type" value="Genomic_DNA"/>
</dbReference>
<proteinExistence type="predicted"/>
<dbReference type="PATRIC" id="fig|253.9.peg.638"/>
<gene>
    <name evidence="1" type="ORF">AOB46_03005</name>
</gene>
<comment type="caution">
    <text evidence="1">The sequence shown here is derived from an EMBL/GenBank/DDBJ whole genome shotgun (WGS) entry which is preliminary data.</text>
</comment>
<name>A0A0N0IYA2_CHRID</name>
<organism evidence="1 2">
    <name type="scientific">Chryseobacterium indologenes</name>
    <name type="common">Flavobacterium indologenes</name>
    <dbReference type="NCBI Taxonomy" id="253"/>
    <lineage>
        <taxon>Bacteria</taxon>
        <taxon>Pseudomonadati</taxon>
        <taxon>Bacteroidota</taxon>
        <taxon>Flavobacteriia</taxon>
        <taxon>Flavobacteriales</taxon>
        <taxon>Weeksellaceae</taxon>
        <taxon>Chryseobacterium group</taxon>
        <taxon>Chryseobacterium</taxon>
    </lineage>
</organism>
<evidence type="ECO:0000313" key="2">
    <source>
        <dbReference type="Proteomes" id="UP000037953"/>
    </source>
</evidence>
<reference evidence="2" key="2">
    <citation type="submission" date="2015-09" db="EMBL/GenBank/DDBJ databases">
        <title>Draft genome sequence of a multidrug-resistant Chryseobacterium indologenes isolate from Malaysia.</title>
        <authorList>
            <person name="Yu C.Y."/>
            <person name="Ang G.Y."/>
            <person name="Chan K.-G."/>
        </authorList>
    </citation>
    <scope>NUCLEOTIDE SEQUENCE [LARGE SCALE GENOMIC DNA]</scope>
    <source>
        <strain evidence="2">CI_885</strain>
    </source>
</reference>
<evidence type="ECO:0008006" key="3">
    <source>
        <dbReference type="Google" id="ProtNLM"/>
    </source>
</evidence>
<dbReference type="Proteomes" id="UP000037953">
    <property type="component" value="Unassembled WGS sequence"/>
</dbReference>
<reference evidence="1 2" key="1">
    <citation type="journal article" date="2015" name="Genom Data">
        <title>Draft genome sequence of a multidrug-resistant Chryseobacterium indologenes isolate from Malaysia.</title>
        <authorList>
            <person name="Yu C.Y."/>
            <person name="Ang G.Y."/>
            <person name="Cheng H.J."/>
            <person name="Cheong Y.M."/>
            <person name="Yin W.F."/>
            <person name="Chan K.G."/>
        </authorList>
    </citation>
    <scope>NUCLEOTIDE SEQUENCE [LARGE SCALE GENOMIC DNA]</scope>
    <source>
        <strain evidence="1 2">CI_885</strain>
    </source>
</reference>
<protein>
    <recommendedName>
        <fullName evidence="3">DUF4352 domain-containing protein</fullName>
    </recommendedName>
</protein>
<sequence>MVFFVDLINIIHQIDTMKNLTFLICMTAALCCGTYAHAQKISDGETIDVNGMKVTFSILNKESIQAGGKPYDRYKVSASVKNTTDKSYNIRLSAYPQIISDTGIVELNCINATGAKLTSKKIQLKMKTQLINVTYSAYDKSGKYITSTIPVTGSYYFDSGDTINDNAIFIVPQGEKPDVSVRSLR</sequence>
<dbReference type="AlphaFoldDB" id="A0A0N0IYA2"/>
<evidence type="ECO:0000313" key="1">
    <source>
        <dbReference type="EMBL" id="KPE52971.1"/>
    </source>
</evidence>